<evidence type="ECO:0000313" key="4">
    <source>
        <dbReference type="Proteomes" id="UP000281549"/>
    </source>
</evidence>
<organism evidence="1 3">
    <name type="scientific">Rozella allomycis (strain CSF55)</name>
    <dbReference type="NCBI Taxonomy" id="988480"/>
    <lineage>
        <taxon>Eukaryota</taxon>
        <taxon>Fungi</taxon>
        <taxon>Fungi incertae sedis</taxon>
        <taxon>Cryptomycota</taxon>
        <taxon>Cryptomycota incertae sedis</taxon>
        <taxon>Rozella</taxon>
    </lineage>
</organism>
<dbReference type="Proteomes" id="UP000281549">
    <property type="component" value="Unassembled WGS sequence"/>
</dbReference>
<dbReference type="EMBL" id="KE561209">
    <property type="protein sequence ID" value="EPZ31602.1"/>
    <property type="molecule type" value="Genomic_DNA"/>
</dbReference>
<accession>A0A075ANU1</accession>
<reference evidence="1 3" key="1">
    <citation type="journal article" date="2013" name="Curr. Biol.">
        <title>Shared signatures of parasitism and phylogenomics unite Cryptomycota and microsporidia.</title>
        <authorList>
            <person name="James T.Y."/>
            <person name="Pelin A."/>
            <person name="Bonen L."/>
            <person name="Ahrendt S."/>
            <person name="Sain D."/>
            <person name="Corradi N."/>
            <person name="Stajich J.E."/>
        </authorList>
    </citation>
    <scope>NUCLEOTIDE SEQUENCE [LARGE SCALE GENOMIC DNA]</scope>
    <source>
        <strain evidence="1 3">CSF55</strain>
        <strain evidence="1 3">CSF55</strain>
    </source>
</reference>
<dbReference type="Proteomes" id="UP000030755">
    <property type="component" value="Unassembled WGS sequence"/>
</dbReference>
<reference evidence="4" key="2">
    <citation type="journal article" date="2018" name="Nat. Microbiol.">
        <title>Leveraging single-cell genomics to expand the fungal tree of life.</title>
        <authorList>
            <person name="Ahrendt S.R."/>
            <person name="Quandt C.A."/>
            <person name="Ciobanu D."/>
            <person name="Clum A."/>
            <person name="Salamov A."/>
            <person name="Andreopoulos B."/>
            <person name="Cheng J.F."/>
            <person name="Woyke T."/>
            <person name="Pelin A."/>
            <person name="Henrissat B."/>
            <person name="Reynolds N.K."/>
            <person name="Benny G.L."/>
            <person name="Smith M.E."/>
            <person name="James T.Y."/>
            <person name="Grigoriev I.V."/>
        </authorList>
    </citation>
    <scope>NUCLEOTIDE SEQUENCE [LARGE SCALE GENOMIC DNA]</scope>
    <source>
        <strain evidence="4">CSF55</strain>
    </source>
</reference>
<sequence>MPDLKQKPLLPKNVSTPDFQPFNIAEYYEQQQISMMRKASLNNRLRRKIALNIESRQYKNNTPYKQRMANAKGTLQRKLLEKAYNKSPLEDEFMISPPSVQSNGQSGYNLIYNNNFHEPSDGSEFVNPLMNKLFSPPSMQSNGQSAVTPTYNNTHEPSDGSEIVNHNMNKVSPTHLPPIINSPEGSMALIYHPNGFFYYQQILSSPEKLHNNLNKMTEIKNAVKNDEQNAARFVFNSNDSLVENVNGKNNAKRENDEKEELMAFKMDGIVDDFFQGPGLGDKIEEM</sequence>
<evidence type="ECO:0000313" key="3">
    <source>
        <dbReference type="Proteomes" id="UP000030755"/>
    </source>
</evidence>
<evidence type="ECO:0000313" key="2">
    <source>
        <dbReference type="EMBL" id="RKP20976.1"/>
    </source>
</evidence>
<dbReference type="HOGENOM" id="CLU_973726_0_0_1"/>
<name>A0A075ANU1_ROZAC</name>
<reference evidence="2" key="3">
    <citation type="submission" date="2018-08" db="EMBL/GenBank/DDBJ databases">
        <title>Leveraging single-cell genomics to expand the Fungal Tree of Life.</title>
        <authorList>
            <consortium name="DOE Joint Genome Institute"/>
            <person name="Ahrendt S.R."/>
            <person name="Quandt C.A."/>
            <person name="Ciobanu D."/>
            <person name="Clum A."/>
            <person name="Salamov A."/>
            <person name="Andreopoulos B."/>
            <person name="Cheng J.-F."/>
            <person name="Woyke T."/>
            <person name="Pelin A."/>
            <person name="Henrissat B."/>
            <person name="Reynolds N."/>
            <person name="Benny G.L."/>
            <person name="Smith M.E."/>
            <person name="James T.Y."/>
            <person name="Grigoriev I.V."/>
        </authorList>
    </citation>
    <scope>NUCLEOTIDE SEQUENCE</scope>
    <source>
        <strain evidence="2">CSF55</strain>
    </source>
</reference>
<proteinExistence type="predicted"/>
<gene>
    <name evidence="1" type="ORF">O9G_000081</name>
    <name evidence="2" type="ORF">ROZALSC1DRAFT_27588</name>
</gene>
<protein>
    <submittedName>
        <fullName evidence="1">Uncharacterized protein</fullName>
    </submittedName>
</protein>
<evidence type="ECO:0000313" key="1">
    <source>
        <dbReference type="EMBL" id="EPZ31602.1"/>
    </source>
</evidence>
<keyword evidence="3" id="KW-1185">Reference proteome</keyword>
<dbReference type="EMBL" id="ML005002">
    <property type="protein sequence ID" value="RKP20976.1"/>
    <property type="molecule type" value="Genomic_DNA"/>
</dbReference>
<dbReference type="AlphaFoldDB" id="A0A075ANU1"/>